<dbReference type="CDD" id="cd07783">
    <property type="entry name" value="ASKHA_NBD_FGGY_SePSK_AtXK1-like"/>
    <property type="match status" value="1"/>
</dbReference>
<dbReference type="PANTHER" id="PTHR10196">
    <property type="entry name" value="SUGAR KINASE"/>
    <property type="match status" value="1"/>
</dbReference>
<name>A0ABT3AXZ7_9CYAN</name>
<evidence type="ECO:0000259" key="5">
    <source>
        <dbReference type="Pfam" id="PF02782"/>
    </source>
</evidence>
<keyword evidence="2" id="KW-0808">Transferase</keyword>
<dbReference type="RefSeq" id="WP_263745536.1">
    <property type="nucleotide sequence ID" value="NZ_JAOWRF010000159.1"/>
</dbReference>
<dbReference type="EMBL" id="JAOWRF010000159">
    <property type="protein sequence ID" value="MCV3214001.1"/>
    <property type="molecule type" value="Genomic_DNA"/>
</dbReference>
<comment type="caution">
    <text evidence="6">The sequence shown here is derived from an EMBL/GenBank/DDBJ whole genome shotgun (WGS) entry which is preliminary data.</text>
</comment>
<evidence type="ECO:0000313" key="7">
    <source>
        <dbReference type="Proteomes" id="UP001526143"/>
    </source>
</evidence>
<gene>
    <name evidence="6" type="ORF">OGM63_10815</name>
</gene>
<accession>A0ABT3AXZ7</accession>
<evidence type="ECO:0000259" key="4">
    <source>
        <dbReference type="Pfam" id="PF00370"/>
    </source>
</evidence>
<dbReference type="Pfam" id="PF02782">
    <property type="entry name" value="FGGY_C"/>
    <property type="match status" value="1"/>
</dbReference>
<protein>
    <submittedName>
        <fullName evidence="6">FGGY-family carbohydrate kinase</fullName>
    </submittedName>
</protein>
<sequence length="434" mass="47353">MFCYLGIDFGTSGARGVVISFEGNMLYSVRYPWEMSNEGNLTTCWQTALFTLLEQIPSELRLQIKAIAINGTSSTVLLCDASGELVDAPLLYNDDRGAVMLERLGHVAPANHTVLSATSSLAKLLWMSLQPSFAEARYFMHQADWLGFLLHGKLGISDYHNALKLGYDVENFRYPEWLEKLQIPIHLPKVVAPGTAIAQLLPEIAAKFGFPSYCLVCAGTTDSIAAFIASGAKLPGDAVTSLGSTLVLKLLSRTRVEDARYGIYSHRLGDLWLTGGASNTGGAVLRKFFPDAELERYSREIDLGESSSLDYYPLLKIGDRFPINDPNLPPRLEPRPDNPVEFLHGLLQSMARIEARGYELLQQLGADKLKRVYTAGGGAANDTWTAIRKRYLQVPLLRSDNTEAAYGTALLAMGGGGESVGGSNAIANNAFPRL</sequence>
<keyword evidence="3 6" id="KW-0418">Kinase</keyword>
<dbReference type="Proteomes" id="UP001526143">
    <property type="component" value="Unassembled WGS sequence"/>
</dbReference>
<dbReference type="Pfam" id="PF00370">
    <property type="entry name" value="FGGY_N"/>
    <property type="match status" value="1"/>
</dbReference>
<evidence type="ECO:0000256" key="3">
    <source>
        <dbReference type="ARBA" id="ARBA00022777"/>
    </source>
</evidence>
<dbReference type="InterPro" id="IPR043129">
    <property type="entry name" value="ATPase_NBD"/>
</dbReference>
<reference evidence="6 7" key="1">
    <citation type="submission" date="2022-10" db="EMBL/GenBank/DDBJ databases">
        <title>Identification of biosynthetic pathway for the production of the potent trypsin inhibitor radiosumin.</title>
        <authorList>
            <person name="Fewer D.P."/>
            <person name="Delbaje E."/>
            <person name="Ouyang X."/>
            <person name="Agostino P.D."/>
            <person name="Wahlsten M."/>
            <person name="Jokela J."/>
            <person name="Permi P."/>
            <person name="Haapaniemi E."/>
            <person name="Koistinen H."/>
        </authorList>
    </citation>
    <scope>NUCLEOTIDE SEQUENCE [LARGE SCALE GENOMIC DNA]</scope>
    <source>
        <strain evidence="6 7">NIES-515</strain>
    </source>
</reference>
<dbReference type="InterPro" id="IPR018484">
    <property type="entry name" value="FGGY_N"/>
</dbReference>
<dbReference type="PANTHER" id="PTHR10196:SF80">
    <property type="entry name" value="D-RIBULOSE KINASE"/>
    <property type="match status" value="1"/>
</dbReference>
<dbReference type="GO" id="GO:0016301">
    <property type="term" value="F:kinase activity"/>
    <property type="evidence" value="ECO:0007669"/>
    <property type="project" value="UniProtKB-KW"/>
</dbReference>
<dbReference type="SUPFAM" id="SSF53067">
    <property type="entry name" value="Actin-like ATPase domain"/>
    <property type="match status" value="2"/>
</dbReference>
<feature type="domain" description="Carbohydrate kinase FGGY N-terminal" evidence="4">
    <location>
        <begin position="4"/>
        <end position="228"/>
    </location>
</feature>
<evidence type="ECO:0000256" key="1">
    <source>
        <dbReference type="ARBA" id="ARBA00009156"/>
    </source>
</evidence>
<organism evidence="6 7">
    <name type="scientific">Plectonema radiosum NIES-515</name>
    <dbReference type="NCBI Taxonomy" id="2986073"/>
    <lineage>
        <taxon>Bacteria</taxon>
        <taxon>Bacillati</taxon>
        <taxon>Cyanobacteriota</taxon>
        <taxon>Cyanophyceae</taxon>
        <taxon>Oscillatoriophycideae</taxon>
        <taxon>Oscillatoriales</taxon>
        <taxon>Microcoleaceae</taxon>
        <taxon>Plectonema</taxon>
    </lineage>
</organism>
<proteinExistence type="inferred from homology"/>
<comment type="similarity">
    <text evidence="1">Belongs to the FGGY kinase family.</text>
</comment>
<feature type="domain" description="Carbohydrate kinase FGGY C-terminal" evidence="5">
    <location>
        <begin position="311"/>
        <end position="413"/>
    </location>
</feature>
<dbReference type="InterPro" id="IPR018485">
    <property type="entry name" value="FGGY_C"/>
</dbReference>
<dbReference type="Gene3D" id="3.30.420.40">
    <property type="match status" value="2"/>
</dbReference>
<evidence type="ECO:0000313" key="6">
    <source>
        <dbReference type="EMBL" id="MCV3214001.1"/>
    </source>
</evidence>
<keyword evidence="7" id="KW-1185">Reference proteome</keyword>
<evidence type="ECO:0000256" key="2">
    <source>
        <dbReference type="ARBA" id="ARBA00022679"/>
    </source>
</evidence>